<name>A0A8T0EEI1_ARGBR</name>
<sequence>MMRYFTNSEKADMHLMYGADNGNGRAELRCYQKRFLSRRMPNHKMFERLHRQLYENGSFNTSTDGRDRSRTVRQPHMEEIILDHVDETPGTGIRAVACRLHVSQ</sequence>
<gene>
    <name evidence="1" type="ORF">HNY73_018676</name>
</gene>
<evidence type="ECO:0000313" key="1">
    <source>
        <dbReference type="EMBL" id="KAF8771229.1"/>
    </source>
</evidence>
<dbReference type="AlphaFoldDB" id="A0A8T0EEI1"/>
<reference evidence="1" key="2">
    <citation type="submission" date="2020-06" db="EMBL/GenBank/DDBJ databases">
        <authorList>
            <person name="Sheffer M."/>
        </authorList>
    </citation>
    <scope>NUCLEOTIDE SEQUENCE</scope>
</reference>
<evidence type="ECO:0008006" key="3">
    <source>
        <dbReference type="Google" id="ProtNLM"/>
    </source>
</evidence>
<dbReference type="EMBL" id="JABXBU010002228">
    <property type="protein sequence ID" value="KAF8771229.1"/>
    <property type="molecule type" value="Genomic_DNA"/>
</dbReference>
<dbReference type="PANTHER" id="PTHR47326:SF1">
    <property type="entry name" value="HTH PSQ-TYPE DOMAIN-CONTAINING PROTEIN"/>
    <property type="match status" value="1"/>
</dbReference>
<proteinExistence type="predicted"/>
<keyword evidence="2" id="KW-1185">Reference proteome</keyword>
<organism evidence="1 2">
    <name type="scientific">Argiope bruennichi</name>
    <name type="common">Wasp spider</name>
    <name type="synonym">Aranea bruennichi</name>
    <dbReference type="NCBI Taxonomy" id="94029"/>
    <lineage>
        <taxon>Eukaryota</taxon>
        <taxon>Metazoa</taxon>
        <taxon>Ecdysozoa</taxon>
        <taxon>Arthropoda</taxon>
        <taxon>Chelicerata</taxon>
        <taxon>Arachnida</taxon>
        <taxon>Araneae</taxon>
        <taxon>Araneomorphae</taxon>
        <taxon>Entelegynae</taxon>
        <taxon>Araneoidea</taxon>
        <taxon>Araneidae</taxon>
        <taxon>Argiope</taxon>
    </lineage>
</organism>
<protein>
    <recommendedName>
        <fullName evidence="3">DUF4817 domain-containing protein</fullName>
    </recommendedName>
</protein>
<dbReference type="Proteomes" id="UP000807504">
    <property type="component" value="Unassembled WGS sequence"/>
</dbReference>
<dbReference type="PANTHER" id="PTHR47326">
    <property type="entry name" value="TRANSPOSABLE ELEMENT TC3 TRANSPOSASE-LIKE PROTEIN"/>
    <property type="match status" value="1"/>
</dbReference>
<evidence type="ECO:0000313" key="2">
    <source>
        <dbReference type="Proteomes" id="UP000807504"/>
    </source>
</evidence>
<reference evidence="1" key="1">
    <citation type="journal article" date="2020" name="bioRxiv">
        <title>Chromosome-level reference genome of the European wasp spider Argiope bruennichi: a resource for studies on range expansion and evolutionary adaptation.</title>
        <authorList>
            <person name="Sheffer M.M."/>
            <person name="Hoppe A."/>
            <person name="Krehenwinkel H."/>
            <person name="Uhl G."/>
            <person name="Kuss A.W."/>
            <person name="Jensen L."/>
            <person name="Jensen C."/>
            <person name="Gillespie R.G."/>
            <person name="Hoff K.J."/>
            <person name="Prost S."/>
        </authorList>
    </citation>
    <scope>NUCLEOTIDE SEQUENCE</scope>
</reference>
<accession>A0A8T0EEI1</accession>
<comment type="caution">
    <text evidence="1">The sequence shown here is derived from an EMBL/GenBank/DDBJ whole genome shotgun (WGS) entry which is preliminary data.</text>
</comment>